<keyword evidence="4" id="KW-1185">Reference proteome</keyword>
<proteinExistence type="predicted"/>
<name>A0AAN9JR33_CLITE</name>
<comment type="caution">
    <text evidence="3">The sequence shown here is derived from an EMBL/GenBank/DDBJ whole genome shotgun (WGS) entry which is preliminary data.</text>
</comment>
<feature type="region of interest" description="Disordered" evidence="1">
    <location>
        <begin position="63"/>
        <end position="85"/>
    </location>
</feature>
<dbReference type="PANTHER" id="PTHR48216:SF1">
    <property type="match status" value="1"/>
</dbReference>
<dbReference type="PANTHER" id="PTHR48216">
    <property type="match status" value="1"/>
</dbReference>
<dbReference type="EMBL" id="JAYKXN010000003">
    <property type="protein sequence ID" value="KAK7302566.1"/>
    <property type="molecule type" value="Genomic_DNA"/>
</dbReference>
<evidence type="ECO:0000256" key="1">
    <source>
        <dbReference type="SAM" id="MobiDB-lite"/>
    </source>
</evidence>
<evidence type="ECO:0000256" key="2">
    <source>
        <dbReference type="SAM" id="SignalP"/>
    </source>
</evidence>
<reference evidence="3 4" key="1">
    <citation type="submission" date="2024-01" db="EMBL/GenBank/DDBJ databases">
        <title>The genomes of 5 underutilized Papilionoideae crops provide insights into root nodulation and disease resistance.</title>
        <authorList>
            <person name="Yuan L."/>
        </authorList>
    </citation>
    <scope>NUCLEOTIDE SEQUENCE [LARGE SCALE GENOMIC DNA]</scope>
    <source>
        <strain evidence="3">LY-2023</strain>
        <tissue evidence="3">Leaf</tissue>
    </source>
</reference>
<dbReference type="AlphaFoldDB" id="A0AAN9JR33"/>
<sequence length="85" mass="9062">MASFRVLLLSFFIAVSLLGIGNVQASRKLLAPTLPNFGNSSPGLNFPPFPRVTEWPEYRLPPPLTSALPPFSPPSPTTTNPSIGG</sequence>
<feature type="signal peptide" evidence="2">
    <location>
        <begin position="1"/>
        <end position="25"/>
    </location>
</feature>
<dbReference type="Proteomes" id="UP001359559">
    <property type="component" value="Unassembled WGS sequence"/>
</dbReference>
<keyword evidence="2" id="KW-0732">Signal</keyword>
<feature type="compositionally biased region" description="Pro residues" evidence="1">
    <location>
        <begin position="63"/>
        <end position="76"/>
    </location>
</feature>
<evidence type="ECO:0000313" key="4">
    <source>
        <dbReference type="Proteomes" id="UP001359559"/>
    </source>
</evidence>
<accession>A0AAN9JR33</accession>
<evidence type="ECO:0000313" key="3">
    <source>
        <dbReference type="EMBL" id="KAK7302566.1"/>
    </source>
</evidence>
<gene>
    <name evidence="3" type="ORF">RJT34_13458</name>
</gene>
<protein>
    <submittedName>
        <fullName evidence="3">Uncharacterized protein</fullName>
    </submittedName>
</protein>
<feature type="chain" id="PRO_5042925909" evidence="2">
    <location>
        <begin position="26"/>
        <end position="85"/>
    </location>
</feature>
<organism evidence="3 4">
    <name type="scientific">Clitoria ternatea</name>
    <name type="common">Butterfly pea</name>
    <dbReference type="NCBI Taxonomy" id="43366"/>
    <lineage>
        <taxon>Eukaryota</taxon>
        <taxon>Viridiplantae</taxon>
        <taxon>Streptophyta</taxon>
        <taxon>Embryophyta</taxon>
        <taxon>Tracheophyta</taxon>
        <taxon>Spermatophyta</taxon>
        <taxon>Magnoliopsida</taxon>
        <taxon>eudicotyledons</taxon>
        <taxon>Gunneridae</taxon>
        <taxon>Pentapetalae</taxon>
        <taxon>rosids</taxon>
        <taxon>fabids</taxon>
        <taxon>Fabales</taxon>
        <taxon>Fabaceae</taxon>
        <taxon>Papilionoideae</taxon>
        <taxon>50 kb inversion clade</taxon>
        <taxon>NPAAA clade</taxon>
        <taxon>indigoferoid/millettioid clade</taxon>
        <taxon>Phaseoleae</taxon>
        <taxon>Clitoria</taxon>
    </lineage>
</organism>